<evidence type="ECO:0000256" key="1">
    <source>
        <dbReference type="SAM" id="SignalP"/>
    </source>
</evidence>
<protein>
    <submittedName>
        <fullName evidence="3">ABC transporter substrate-binding protein</fullName>
    </submittedName>
</protein>
<sequence length="333" mass="37337">MKKRFLAFIMAVLLMLVSLVGCGDSKTSSNDLEEFSIVLDWYPNAIHSFIYNAIEKGYYAEEGLDVKVYFPSNVNDAISLPAVGKADVGIYYPNDVIRGVANEDIPVKIVGNVAQSSLNILSSLKSKNIVSPEDLKGKIIGYSGNEFDEILVKTMLENVGLSTNDVELIDVGFDLMTAMTTERVDATIGCMVNHEIPSMEEQGFEMNYFFPAEYGAPEYPELVFVAGDKLIEENRDKLERFLRASKKGFEDMKNNPDESIKILMENQNAENFPLNESVEKESVEVLLPIMETENLSFLAQDMEAWQKDVDWLKSEGLIDRDLSVSDFAVEIIK</sequence>
<reference evidence="3" key="2">
    <citation type="journal article" date="2021" name="PeerJ">
        <title>Extensive microbial diversity within the chicken gut microbiome revealed by metagenomics and culture.</title>
        <authorList>
            <person name="Gilroy R."/>
            <person name="Ravi A."/>
            <person name="Getino M."/>
            <person name="Pursley I."/>
            <person name="Horton D.L."/>
            <person name="Alikhan N.F."/>
            <person name="Baker D."/>
            <person name="Gharbi K."/>
            <person name="Hall N."/>
            <person name="Watson M."/>
            <person name="Adriaenssens E.M."/>
            <person name="Foster-Nyarko E."/>
            <person name="Jarju S."/>
            <person name="Secka A."/>
            <person name="Antonio M."/>
            <person name="Oren A."/>
            <person name="Chaudhuri R.R."/>
            <person name="La Ragione R."/>
            <person name="Hildebrand F."/>
            <person name="Pallen M.J."/>
        </authorList>
    </citation>
    <scope>NUCLEOTIDE SEQUENCE</scope>
    <source>
        <strain evidence="3">F6-4510</strain>
    </source>
</reference>
<dbReference type="GO" id="GO:0009228">
    <property type="term" value="P:thiamine biosynthetic process"/>
    <property type="evidence" value="ECO:0007669"/>
    <property type="project" value="InterPro"/>
</dbReference>
<dbReference type="Proteomes" id="UP000823611">
    <property type="component" value="Unassembled WGS sequence"/>
</dbReference>
<evidence type="ECO:0000313" key="3">
    <source>
        <dbReference type="EMBL" id="MBO8433842.1"/>
    </source>
</evidence>
<dbReference type="EMBL" id="JADIMX010000018">
    <property type="protein sequence ID" value="MBO8433842.1"/>
    <property type="molecule type" value="Genomic_DNA"/>
</dbReference>
<name>A0A9D9DVB9_9FIRM</name>
<dbReference type="PANTHER" id="PTHR31528">
    <property type="entry name" value="4-AMINO-5-HYDROXYMETHYL-2-METHYLPYRIMIDINE PHOSPHATE SYNTHASE THI11-RELATED"/>
    <property type="match status" value="1"/>
</dbReference>
<feature type="chain" id="PRO_5038367109" evidence="1">
    <location>
        <begin position="24"/>
        <end position="333"/>
    </location>
</feature>
<comment type="caution">
    <text evidence="3">The sequence shown here is derived from an EMBL/GenBank/DDBJ whole genome shotgun (WGS) entry which is preliminary data.</text>
</comment>
<evidence type="ECO:0000259" key="2">
    <source>
        <dbReference type="Pfam" id="PF09084"/>
    </source>
</evidence>
<accession>A0A9D9DVB9</accession>
<feature type="signal peptide" evidence="1">
    <location>
        <begin position="1"/>
        <end position="23"/>
    </location>
</feature>
<proteinExistence type="predicted"/>
<dbReference type="PANTHER" id="PTHR31528:SF3">
    <property type="entry name" value="THIAMINE BIOSYNTHESIS PROTEIN HI_0357-RELATED"/>
    <property type="match status" value="1"/>
</dbReference>
<dbReference type="InterPro" id="IPR027939">
    <property type="entry name" value="NMT1/THI5"/>
</dbReference>
<feature type="domain" description="SsuA/THI5-like" evidence="2">
    <location>
        <begin position="45"/>
        <end position="258"/>
    </location>
</feature>
<dbReference type="InterPro" id="IPR015168">
    <property type="entry name" value="SsuA/THI5"/>
</dbReference>
<dbReference type="Pfam" id="PF09084">
    <property type="entry name" value="NMT1"/>
    <property type="match status" value="1"/>
</dbReference>
<keyword evidence="1" id="KW-0732">Signal</keyword>
<evidence type="ECO:0000313" key="4">
    <source>
        <dbReference type="Proteomes" id="UP000823611"/>
    </source>
</evidence>
<dbReference type="PROSITE" id="PS51257">
    <property type="entry name" value="PROKAR_LIPOPROTEIN"/>
    <property type="match status" value="1"/>
</dbReference>
<reference evidence="3" key="1">
    <citation type="submission" date="2020-10" db="EMBL/GenBank/DDBJ databases">
        <authorList>
            <person name="Gilroy R."/>
        </authorList>
    </citation>
    <scope>NUCLEOTIDE SEQUENCE</scope>
    <source>
        <strain evidence="3">F6-4510</strain>
    </source>
</reference>
<dbReference type="Gene3D" id="3.40.190.10">
    <property type="entry name" value="Periplasmic binding protein-like II"/>
    <property type="match status" value="2"/>
</dbReference>
<dbReference type="AlphaFoldDB" id="A0A9D9DVB9"/>
<organism evidence="3 4">
    <name type="scientific">Candidatus Fimicola merdigallinarum</name>
    <dbReference type="NCBI Taxonomy" id="2840819"/>
    <lineage>
        <taxon>Bacteria</taxon>
        <taxon>Bacillati</taxon>
        <taxon>Bacillota</taxon>
        <taxon>Clostridia</taxon>
        <taxon>Lachnospirales</taxon>
        <taxon>Lachnospiraceae</taxon>
        <taxon>Lachnospiraceae incertae sedis</taxon>
        <taxon>Candidatus Fimicola</taxon>
    </lineage>
</organism>
<dbReference type="SUPFAM" id="SSF53850">
    <property type="entry name" value="Periplasmic binding protein-like II"/>
    <property type="match status" value="1"/>
</dbReference>
<gene>
    <name evidence="3" type="ORF">IAC55_00790</name>
</gene>